<keyword evidence="1" id="KW-0732">Signal</keyword>
<evidence type="ECO:0000256" key="1">
    <source>
        <dbReference type="SAM" id="SignalP"/>
    </source>
</evidence>
<sequence>MILRWRRTAALVTVTVLLAAGSAGCVSFGPSEASAFDDPCAVEPSLPPQGVEPERVAIDHDDYLAEHVGRAADGRQFFLTRPFEPGGREFVALYLFTADGKFDEARIDPYDAGVFRSRLAELGNVKYGRISVAPFEVERFGITFGLISEAPEADGDIWWVTAEPGDYMAFSTPWDCGLYDT</sequence>
<name>A0A1H2ARH8_9ACTN</name>
<reference evidence="2 3" key="1">
    <citation type="submission" date="2016-10" db="EMBL/GenBank/DDBJ databases">
        <authorList>
            <person name="de Groot N.N."/>
        </authorList>
    </citation>
    <scope>NUCLEOTIDE SEQUENCE [LARGE SCALE GENOMIC DNA]</scope>
    <source>
        <strain evidence="2 3">DSM 43941</strain>
    </source>
</reference>
<evidence type="ECO:0000313" key="3">
    <source>
        <dbReference type="Proteomes" id="UP000198688"/>
    </source>
</evidence>
<keyword evidence="3" id="KW-1185">Reference proteome</keyword>
<dbReference type="PROSITE" id="PS51257">
    <property type="entry name" value="PROKAR_LIPOPROTEIN"/>
    <property type="match status" value="1"/>
</dbReference>
<feature type="chain" id="PRO_5038529509" description="Secreted protein" evidence="1">
    <location>
        <begin position="26"/>
        <end position="181"/>
    </location>
</feature>
<evidence type="ECO:0008006" key="4">
    <source>
        <dbReference type="Google" id="ProtNLM"/>
    </source>
</evidence>
<dbReference type="AlphaFoldDB" id="A0A1H2ARH8"/>
<dbReference type="Proteomes" id="UP000198688">
    <property type="component" value="Chromosome I"/>
</dbReference>
<dbReference type="STRING" id="113562.SAMN04489716_4036"/>
<protein>
    <recommendedName>
        <fullName evidence="4">Secreted protein</fullName>
    </recommendedName>
</protein>
<proteinExistence type="predicted"/>
<dbReference type="RefSeq" id="WP_197686306.1">
    <property type="nucleotide sequence ID" value="NZ_BOMJ01000015.1"/>
</dbReference>
<feature type="signal peptide" evidence="1">
    <location>
        <begin position="1"/>
        <end position="25"/>
    </location>
</feature>
<gene>
    <name evidence="2" type="ORF">SAMN04489716_4036</name>
</gene>
<organism evidence="2 3">
    <name type="scientific">Actinoplanes derwentensis</name>
    <dbReference type="NCBI Taxonomy" id="113562"/>
    <lineage>
        <taxon>Bacteria</taxon>
        <taxon>Bacillati</taxon>
        <taxon>Actinomycetota</taxon>
        <taxon>Actinomycetes</taxon>
        <taxon>Micromonosporales</taxon>
        <taxon>Micromonosporaceae</taxon>
        <taxon>Actinoplanes</taxon>
    </lineage>
</organism>
<evidence type="ECO:0000313" key="2">
    <source>
        <dbReference type="EMBL" id="SDT48429.1"/>
    </source>
</evidence>
<dbReference type="EMBL" id="LT629758">
    <property type="protein sequence ID" value="SDT48429.1"/>
    <property type="molecule type" value="Genomic_DNA"/>
</dbReference>
<accession>A0A1H2ARH8</accession>